<dbReference type="SUPFAM" id="SSF50346">
    <property type="entry name" value="PRC-barrel domain"/>
    <property type="match status" value="1"/>
</dbReference>
<dbReference type="InterPro" id="IPR027275">
    <property type="entry name" value="PRC-brl_dom"/>
</dbReference>
<feature type="domain" description="PRC-barrel" evidence="2">
    <location>
        <begin position="19"/>
        <end position="65"/>
    </location>
</feature>
<dbReference type="RefSeq" id="WP_239369743.1">
    <property type="nucleotide sequence ID" value="NZ_JAKREW010000037.1"/>
</dbReference>
<reference evidence="3 4" key="1">
    <citation type="submission" date="2022-02" db="EMBL/GenBank/DDBJ databases">
        <title>Draft genome sequence of Mezorhizobium retamae strain IRAMC:0171 isolated from Retama raetam nodules.</title>
        <authorList>
            <person name="Bengaied R."/>
            <person name="Sbissi I."/>
            <person name="Huber K."/>
            <person name="Ghodbane F."/>
            <person name="Nouioui I."/>
            <person name="Tarhouni M."/>
            <person name="Gtari M."/>
        </authorList>
    </citation>
    <scope>NUCLEOTIDE SEQUENCE [LARGE SCALE GENOMIC DNA]</scope>
    <source>
        <strain evidence="3 4">IRAMC:0171</strain>
    </source>
</reference>
<dbReference type="Gene3D" id="2.30.30.240">
    <property type="entry name" value="PRC-barrel domain"/>
    <property type="match status" value="1"/>
</dbReference>
<organism evidence="3 4">
    <name type="scientific">Mesorhizobium retamae</name>
    <dbReference type="NCBI Taxonomy" id="2912854"/>
    <lineage>
        <taxon>Bacteria</taxon>
        <taxon>Pseudomonadati</taxon>
        <taxon>Pseudomonadota</taxon>
        <taxon>Alphaproteobacteria</taxon>
        <taxon>Hyphomicrobiales</taxon>
        <taxon>Phyllobacteriaceae</taxon>
        <taxon>Mesorhizobium</taxon>
    </lineage>
</organism>
<proteinExistence type="predicted"/>
<evidence type="ECO:0000313" key="4">
    <source>
        <dbReference type="Proteomes" id="UP001201701"/>
    </source>
</evidence>
<protein>
    <submittedName>
        <fullName evidence="3">PRC-barrel domain-containing protein</fullName>
    </submittedName>
</protein>
<evidence type="ECO:0000259" key="2">
    <source>
        <dbReference type="Pfam" id="PF05239"/>
    </source>
</evidence>
<feature type="region of interest" description="Disordered" evidence="1">
    <location>
        <begin position="89"/>
        <end position="112"/>
    </location>
</feature>
<dbReference type="Proteomes" id="UP001201701">
    <property type="component" value="Unassembled WGS sequence"/>
</dbReference>
<keyword evidence="4" id="KW-1185">Reference proteome</keyword>
<dbReference type="Pfam" id="PF05239">
    <property type="entry name" value="PRC"/>
    <property type="match status" value="1"/>
</dbReference>
<sequence>MDHTNHVRLTEAELIPDIIEGATVYGPDDDNLGSVSHVHGTGSASEIIIDVGGFLGIGTKPVALRASQLDFMRDEDGEVHAVTTFTEDQLKEMPEHQEPEADARGDLPWPPA</sequence>
<feature type="compositionally biased region" description="Basic and acidic residues" evidence="1">
    <location>
        <begin position="89"/>
        <end position="105"/>
    </location>
</feature>
<accession>A0ABS9QLC3</accession>
<dbReference type="InterPro" id="IPR011033">
    <property type="entry name" value="PRC_barrel-like_sf"/>
</dbReference>
<comment type="caution">
    <text evidence="3">The sequence shown here is derived from an EMBL/GenBank/DDBJ whole genome shotgun (WGS) entry which is preliminary data.</text>
</comment>
<dbReference type="EMBL" id="JAKREW010000037">
    <property type="protein sequence ID" value="MCG7508226.1"/>
    <property type="molecule type" value="Genomic_DNA"/>
</dbReference>
<evidence type="ECO:0000256" key="1">
    <source>
        <dbReference type="SAM" id="MobiDB-lite"/>
    </source>
</evidence>
<evidence type="ECO:0000313" key="3">
    <source>
        <dbReference type="EMBL" id="MCG7508226.1"/>
    </source>
</evidence>
<name>A0ABS9QLC3_9HYPH</name>
<gene>
    <name evidence="3" type="ORF">L4923_24605</name>
</gene>